<dbReference type="PANTHER" id="PTHR43214:SF43">
    <property type="entry name" value="TWO-COMPONENT RESPONSE REGULATOR"/>
    <property type="match status" value="1"/>
</dbReference>
<sequence>MINVIVADNQILTREGLSAVLASVKDIRVLGWASTPALLDNMIRELEPKVVIIDHDEGFSLDDIKNIIARYNFINVLVLSNNQQRVAILEMMYKGVKNHISKSSRKDEIINAVYVTARGEQYICERTSKILFGDRPAITETSEAPSLSSRETEIVHLIAKGLTNKEIAEKLYLSVHTIKTHRKNIIKKLGFTFKNAAELVLMVGYLNDLII</sequence>
<dbReference type="Proteomes" id="UP001324380">
    <property type="component" value="Chromosome"/>
</dbReference>
<dbReference type="InterPro" id="IPR016032">
    <property type="entry name" value="Sig_transdc_resp-reg_C-effctor"/>
</dbReference>
<dbReference type="InterPro" id="IPR011006">
    <property type="entry name" value="CheY-like_superfamily"/>
</dbReference>
<dbReference type="PRINTS" id="PR00038">
    <property type="entry name" value="HTHLUXR"/>
</dbReference>
<dbReference type="Gene3D" id="3.40.50.2300">
    <property type="match status" value="1"/>
</dbReference>
<evidence type="ECO:0000259" key="4">
    <source>
        <dbReference type="PROSITE" id="PS50110"/>
    </source>
</evidence>
<dbReference type="InterPro" id="IPR001789">
    <property type="entry name" value="Sig_transdc_resp-reg_receiver"/>
</dbReference>
<keyword evidence="1" id="KW-0238">DNA-binding</keyword>
<accession>A0ABZ0TV41</accession>
<dbReference type="SUPFAM" id="SSF46894">
    <property type="entry name" value="C-terminal effector domain of the bipartite response regulators"/>
    <property type="match status" value="1"/>
</dbReference>
<feature type="domain" description="HTH luxR-type" evidence="3">
    <location>
        <begin position="140"/>
        <end position="207"/>
    </location>
</feature>
<evidence type="ECO:0000256" key="1">
    <source>
        <dbReference type="ARBA" id="ARBA00023125"/>
    </source>
</evidence>
<dbReference type="InterPro" id="IPR000792">
    <property type="entry name" value="Tscrpt_reg_LuxR_C"/>
</dbReference>
<dbReference type="SUPFAM" id="SSF52172">
    <property type="entry name" value="CheY-like"/>
    <property type="match status" value="1"/>
</dbReference>
<keyword evidence="2" id="KW-0597">Phosphoprotein</keyword>
<evidence type="ECO:0000313" key="6">
    <source>
        <dbReference type="Proteomes" id="UP001324380"/>
    </source>
</evidence>
<dbReference type="RefSeq" id="WP_321564427.1">
    <property type="nucleotide sequence ID" value="NZ_CP139558.1"/>
</dbReference>
<dbReference type="SMART" id="SM00421">
    <property type="entry name" value="HTH_LUXR"/>
    <property type="match status" value="1"/>
</dbReference>
<dbReference type="PROSITE" id="PS00622">
    <property type="entry name" value="HTH_LUXR_1"/>
    <property type="match status" value="1"/>
</dbReference>
<evidence type="ECO:0000313" key="5">
    <source>
        <dbReference type="EMBL" id="WPU95315.1"/>
    </source>
</evidence>
<name>A0ABZ0TV41_9SPHI</name>
<dbReference type="CDD" id="cd06170">
    <property type="entry name" value="LuxR_C_like"/>
    <property type="match status" value="1"/>
</dbReference>
<organism evidence="5 6">
    <name type="scientific">Mucilaginibacter sabulilitoris</name>
    <dbReference type="NCBI Taxonomy" id="1173583"/>
    <lineage>
        <taxon>Bacteria</taxon>
        <taxon>Pseudomonadati</taxon>
        <taxon>Bacteroidota</taxon>
        <taxon>Sphingobacteriia</taxon>
        <taxon>Sphingobacteriales</taxon>
        <taxon>Sphingobacteriaceae</taxon>
        <taxon>Mucilaginibacter</taxon>
    </lineage>
</organism>
<dbReference type="PANTHER" id="PTHR43214">
    <property type="entry name" value="TWO-COMPONENT RESPONSE REGULATOR"/>
    <property type="match status" value="1"/>
</dbReference>
<dbReference type="PROSITE" id="PS50110">
    <property type="entry name" value="RESPONSE_REGULATORY"/>
    <property type="match status" value="1"/>
</dbReference>
<dbReference type="PROSITE" id="PS50043">
    <property type="entry name" value="HTH_LUXR_2"/>
    <property type="match status" value="1"/>
</dbReference>
<dbReference type="EMBL" id="CP139558">
    <property type="protein sequence ID" value="WPU95315.1"/>
    <property type="molecule type" value="Genomic_DNA"/>
</dbReference>
<evidence type="ECO:0000259" key="3">
    <source>
        <dbReference type="PROSITE" id="PS50043"/>
    </source>
</evidence>
<feature type="modified residue" description="4-aspartylphosphate" evidence="2">
    <location>
        <position position="54"/>
    </location>
</feature>
<keyword evidence="6" id="KW-1185">Reference proteome</keyword>
<gene>
    <name evidence="5" type="ORF">SNE25_07230</name>
</gene>
<dbReference type="Pfam" id="PF00196">
    <property type="entry name" value="GerE"/>
    <property type="match status" value="1"/>
</dbReference>
<protein>
    <submittedName>
        <fullName evidence="5">Response regulator transcription factor</fullName>
    </submittedName>
</protein>
<feature type="domain" description="Response regulatory" evidence="4">
    <location>
        <begin position="3"/>
        <end position="117"/>
    </location>
</feature>
<evidence type="ECO:0000256" key="2">
    <source>
        <dbReference type="PROSITE-ProRule" id="PRU00169"/>
    </source>
</evidence>
<proteinExistence type="predicted"/>
<reference evidence="5 6" key="1">
    <citation type="submission" date="2023-11" db="EMBL/GenBank/DDBJ databases">
        <title>Analysis of the Genomes of Mucilaginibacter gossypii cycad 4 and M. sabulilitoris SNA2: microbes with the potential for plant growth promotion.</title>
        <authorList>
            <person name="Hirsch A.M."/>
            <person name="Humm E."/>
            <person name="Rubbi M."/>
            <person name="Del Vecchio G."/>
            <person name="Ha S.M."/>
            <person name="Pellegrini M."/>
            <person name="Gunsalus R.P."/>
        </authorList>
    </citation>
    <scope>NUCLEOTIDE SEQUENCE [LARGE SCALE GENOMIC DNA]</scope>
    <source>
        <strain evidence="5 6">SNA2</strain>
    </source>
</reference>
<dbReference type="InterPro" id="IPR039420">
    <property type="entry name" value="WalR-like"/>
</dbReference>